<reference evidence="19" key="1">
    <citation type="journal article" date="2017" name="Nature">
        <title>The sunflower genome provides insights into oil metabolism, flowering and Asterid evolution.</title>
        <authorList>
            <person name="Badouin H."/>
            <person name="Gouzy J."/>
            <person name="Grassa C.J."/>
            <person name="Murat F."/>
            <person name="Staton S.E."/>
            <person name="Cottret L."/>
            <person name="Lelandais-Briere C."/>
            <person name="Owens G.L."/>
            <person name="Carrere S."/>
            <person name="Mayjonade B."/>
            <person name="Legrand L."/>
            <person name="Gill N."/>
            <person name="Kane N.C."/>
            <person name="Bowers J.E."/>
            <person name="Hubner S."/>
            <person name="Bellec A."/>
            <person name="Berard A."/>
            <person name="Berges H."/>
            <person name="Blanchet N."/>
            <person name="Boniface M.C."/>
            <person name="Brunel D."/>
            <person name="Catrice O."/>
            <person name="Chaidir N."/>
            <person name="Claudel C."/>
            <person name="Donnadieu C."/>
            <person name="Faraut T."/>
            <person name="Fievet G."/>
            <person name="Helmstetter N."/>
            <person name="King M."/>
            <person name="Knapp S.J."/>
            <person name="Lai Z."/>
            <person name="Le Paslier M.C."/>
            <person name="Lippi Y."/>
            <person name="Lorenzon L."/>
            <person name="Mandel J.R."/>
            <person name="Marage G."/>
            <person name="Marchand G."/>
            <person name="Marquand E."/>
            <person name="Bret-Mestries E."/>
            <person name="Morien E."/>
            <person name="Nambeesan S."/>
            <person name="Nguyen T."/>
            <person name="Pegot-Espagnet P."/>
            <person name="Pouilly N."/>
            <person name="Raftis F."/>
            <person name="Sallet E."/>
            <person name="Schiex T."/>
            <person name="Thomas J."/>
            <person name="Vandecasteele C."/>
            <person name="Vares D."/>
            <person name="Vear F."/>
            <person name="Vautrin S."/>
            <person name="Crespi M."/>
            <person name="Mangin B."/>
            <person name="Burke J.M."/>
            <person name="Salse J."/>
            <person name="Munos S."/>
            <person name="Vincourt P."/>
            <person name="Rieseberg L.H."/>
            <person name="Langlade N.B."/>
        </authorList>
    </citation>
    <scope>NUCLEOTIDE SEQUENCE [LARGE SCALE GENOMIC DNA]</scope>
    <source>
        <strain evidence="19">cv. SF193</strain>
    </source>
</reference>
<evidence type="ECO:0000256" key="7">
    <source>
        <dbReference type="ARBA" id="ARBA00022753"/>
    </source>
</evidence>
<evidence type="ECO:0000256" key="1">
    <source>
        <dbReference type="ARBA" id="ARBA00004123"/>
    </source>
</evidence>
<evidence type="ECO:0000256" key="15">
    <source>
        <dbReference type="SAM" id="MobiDB-lite"/>
    </source>
</evidence>
<feature type="domain" description="BHLH" evidence="17">
    <location>
        <begin position="518"/>
        <end position="567"/>
    </location>
</feature>
<feature type="region of interest" description="Disordered" evidence="15">
    <location>
        <begin position="588"/>
        <end position="610"/>
    </location>
</feature>
<dbReference type="InterPro" id="IPR036638">
    <property type="entry name" value="HLH_DNA-bd_sf"/>
</dbReference>
<dbReference type="InterPro" id="IPR004240">
    <property type="entry name" value="EMP70"/>
</dbReference>
<evidence type="ECO:0000256" key="14">
    <source>
        <dbReference type="SAM" id="Coils"/>
    </source>
</evidence>
<protein>
    <submittedName>
        <fullName evidence="18">Putative nonaspanin (TM9SF)</fullName>
    </submittedName>
</protein>
<dbReference type="InterPro" id="IPR054502">
    <property type="entry name" value="bHLH-TF_ACT-like_plant"/>
</dbReference>
<dbReference type="InterPro" id="IPR032098">
    <property type="entry name" value="Acyltransf_C"/>
</dbReference>
<dbReference type="PROSITE" id="PS50888">
    <property type="entry name" value="BHLH"/>
    <property type="match status" value="1"/>
</dbReference>
<dbReference type="GO" id="GO:0000139">
    <property type="term" value="C:Golgi membrane"/>
    <property type="evidence" value="ECO:0007669"/>
    <property type="project" value="UniProtKB-SubCell"/>
</dbReference>
<dbReference type="Pfam" id="PF02990">
    <property type="entry name" value="EMP70"/>
    <property type="match status" value="1"/>
</dbReference>
<sequence>MIGEWICCVLKAQRHKRASIEFVQEPSTIVTSAIEELLVAQGEPLVKIGKKKWNGSNHSNGWNRSMVGQSVPKRIQKLLHVHMDHSLSIWNIRLNFWEIVQLEMRLMMCWWMSRFQYKGNLILRKVTGEPLMQRKDDTAAVLKSRKTGPFLSLTRLRLSKVTSSGHRDGMLIKRWWERKCIGIVLVIFLRTVRRDLTHYEELDKEAQAQMNEELSGWKLVVADVFRAPSNPGLLSVMVGNVVQILGMAVVTIMFAALGFMSPASRGTLVTGMLIFYMVLGNSADYVADGSRFLGRSPVFPRYRVHVHIKRHLICELPETDSGIKQWCRDRFVEKLRDCTSSSIAGCCPQTKENAIAVWTSTRKRRGLKGGLFYICGANRHIEAMDMPSSWLPELEMQDQVFMNQYQMNKPYYYPMEDLSFDSFSSYSYTKAPSFINQSVQIHKCLEEPARIEQPFNYKKSDSINMISSTTEKPKGKLVSDTPNTFTISFRDIQPKDEFHSFSDTYGVKRTRSTVRNPIQVQERVLAERKRREKLAQRFMSLSSLLPDLKKTDKATVLEDAANYIKELQNRVKELEGIKKKSMQESVITGKRSRLSSSDDNVSCSNEANLEESSKPLNPEIQVSMSGCSLLVEIYCWRNNISLLKVLNELKKLGLSIISCSTVPFSDTTLLVTIVAQMNEDFVLSTADVVKNLQLVV</sequence>
<dbReference type="Proteomes" id="UP000215914">
    <property type="component" value="Chromosome 7"/>
</dbReference>
<dbReference type="InterPro" id="IPR011598">
    <property type="entry name" value="bHLH_dom"/>
</dbReference>
<keyword evidence="11 16" id="KW-0472">Membrane</keyword>
<keyword evidence="5 16" id="KW-0812">Transmembrane</keyword>
<dbReference type="PANTHER" id="PTHR45959:SF40">
    <property type="entry name" value="MYC-TYPE, BASIC HELIX-LOOP-HELIX (BHLH) DOMAIN-CONTAINING PROTEIN-RELATED"/>
    <property type="match status" value="1"/>
</dbReference>
<dbReference type="Pfam" id="PF22754">
    <property type="entry name" value="bHLH-TF_ACT-like_plant"/>
    <property type="match status" value="1"/>
</dbReference>
<comment type="subcellular location">
    <subcellularLocation>
        <location evidence="2">Endosome membrane</location>
        <topology evidence="2">Multi-pass membrane protein</topology>
    </subcellularLocation>
    <subcellularLocation>
        <location evidence="3">Golgi apparatus membrane</location>
        <topology evidence="3">Multi-pass membrane protein</topology>
    </subcellularLocation>
    <subcellularLocation>
        <location evidence="1">Nucleus</location>
    </subcellularLocation>
</comment>
<feature type="compositionally biased region" description="Polar residues" evidence="15">
    <location>
        <begin position="594"/>
        <end position="607"/>
    </location>
</feature>
<proteinExistence type="inferred from homology"/>
<evidence type="ECO:0000256" key="5">
    <source>
        <dbReference type="ARBA" id="ARBA00022692"/>
    </source>
</evidence>
<comment type="similarity">
    <text evidence="4">Belongs to the nonaspanin (TM9SF) (TC 9.A.2) family.</text>
</comment>
<evidence type="ECO:0000256" key="16">
    <source>
        <dbReference type="SAM" id="Phobius"/>
    </source>
</evidence>
<evidence type="ECO:0000259" key="17">
    <source>
        <dbReference type="PROSITE" id="PS50888"/>
    </source>
</evidence>
<keyword evidence="10" id="KW-0333">Golgi apparatus</keyword>
<feature type="transmembrane region" description="Helical" evidence="16">
    <location>
        <begin position="233"/>
        <end position="256"/>
    </location>
</feature>
<dbReference type="InterPro" id="IPR052610">
    <property type="entry name" value="bHLH_transcription_regulator"/>
</dbReference>
<dbReference type="Pfam" id="PF16076">
    <property type="entry name" value="Acyltransf_C"/>
    <property type="match status" value="1"/>
</dbReference>
<feature type="coiled-coil region" evidence="14">
    <location>
        <begin position="557"/>
        <end position="584"/>
    </location>
</feature>
<evidence type="ECO:0000313" key="19">
    <source>
        <dbReference type="Proteomes" id="UP000215914"/>
    </source>
</evidence>
<evidence type="ECO:0000256" key="11">
    <source>
        <dbReference type="ARBA" id="ARBA00023136"/>
    </source>
</evidence>
<evidence type="ECO:0000256" key="12">
    <source>
        <dbReference type="ARBA" id="ARBA00023163"/>
    </source>
</evidence>
<name>A0A251U9P7_HELAN</name>
<gene>
    <name evidence="18" type="ORF">HannXRQ_Chr07g0189031</name>
</gene>
<evidence type="ECO:0000256" key="13">
    <source>
        <dbReference type="ARBA" id="ARBA00023242"/>
    </source>
</evidence>
<evidence type="ECO:0000256" key="6">
    <source>
        <dbReference type="ARBA" id="ARBA00022729"/>
    </source>
</evidence>
<evidence type="ECO:0000256" key="9">
    <source>
        <dbReference type="ARBA" id="ARBA00023015"/>
    </source>
</evidence>
<dbReference type="SUPFAM" id="SSF47459">
    <property type="entry name" value="HLH, helix-loop-helix DNA-binding domain"/>
    <property type="match status" value="1"/>
</dbReference>
<dbReference type="InParanoid" id="A0A251U9P7"/>
<keyword evidence="7" id="KW-0967">Endosome</keyword>
<evidence type="ECO:0000256" key="3">
    <source>
        <dbReference type="ARBA" id="ARBA00004653"/>
    </source>
</evidence>
<evidence type="ECO:0000256" key="10">
    <source>
        <dbReference type="ARBA" id="ARBA00023034"/>
    </source>
</evidence>
<keyword evidence="8 16" id="KW-1133">Transmembrane helix</keyword>
<dbReference type="AlphaFoldDB" id="A0A251U9P7"/>
<feature type="transmembrane region" description="Helical" evidence="16">
    <location>
        <begin position="268"/>
        <end position="287"/>
    </location>
</feature>
<dbReference type="GO" id="GO:0010008">
    <property type="term" value="C:endosome membrane"/>
    <property type="evidence" value="ECO:0007669"/>
    <property type="project" value="UniProtKB-SubCell"/>
</dbReference>
<keyword evidence="6" id="KW-0732">Signal</keyword>
<dbReference type="Pfam" id="PF00010">
    <property type="entry name" value="HLH"/>
    <property type="match status" value="1"/>
</dbReference>
<keyword evidence="14" id="KW-0175">Coiled coil</keyword>
<evidence type="ECO:0000313" key="18">
    <source>
        <dbReference type="EMBL" id="OTG20077.1"/>
    </source>
</evidence>
<dbReference type="GO" id="GO:0046983">
    <property type="term" value="F:protein dimerization activity"/>
    <property type="evidence" value="ECO:0007669"/>
    <property type="project" value="InterPro"/>
</dbReference>
<organism evidence="18 19">
    <name type="scientific">Helianthus annuus</name>
    <name type="common">Common sunflower</name>
    <dbReference type="NCBI Taxonomy" id="4232"/>
    <lineage>
        <taxon>Eukaryota</taxon>
        <taxon>Viridiplantae</taxon>
        <taxon>Streptophyta</taxon>
        <taxon>Embryophyta</taxon>
        <taxon>Tracheophyta</taxon>
        <taxon>Spermatophyta</taxon>
        <taxon>Magnoliopsida</taxon>
        <taxon>eudicotyledons</taxon>
        <taxon>Gunneridae</taxon>
        <taxon>Pentapetalae</taxon>
        <taxon>asterids</taxon>
        <taxon>campanulids</taxon>
        <taxon>Asterales</taxon>
        <taxon>Asteraceae</taxon>
        <taxon>Asteroideae</taxon>
        <taxon>Heliantheae alliance</taxon>
        <taxon>Heliantheae</taxon>
        <taxon>Helianthus</taxon>
    </lineage>
</organism>
<dbReference type="SMART" id="SM00353">
    <property type="entry name" value="HLH"/>
    <property type="match status" value="1"/>
</dbReference>
<dbReference type="Gene3D" id="4.10.280.10">
    <property type="entry name" value="Helix-loop-helix DNA-binding domain"/>
    <property type="match status" value="1"/>
</dbReference>
<keyword evidence="12" id="KW-0804">Transcription</keyword>
<dbReference type="GO" id="GO:0016024">
    <property type="term" value="P:CDP-diacylglycerol biosynthetic process"/>
    <property type="evidence" value="ECO:0007669"/>
    <property type="project" value="UniProtKB-UniPathway"/>
</dbReference>
<evidence type="ECO:0000256" key="2">
    <source>
        <dbReference type="ARBA" id="ARBA00004337"/>
    </source>
</evidence>
<dbReference type="UniPathway" id="UPA00557">
    <property type="reaction ID" value="UER00613"/>
</dbReference>
<keyword evidence="9" id="KW-0805">Transcription regulation</keyword>
<dbReference type="EMBL" id="CM007896">
    <property type="protein sequence ID" value="OTG20077.1"/>
    <property type="molecule type" value="Genomic_DNA"/>
</dbReference>
<dbReference type="PANTHER" id="PTHR45959">
    <property type="entry name" value="BHLH TRANSCRIPTION FACTOR"/>
    <property type="match status" value="1"/>
</dbReference>
<keyword evidence="19" id="KW-1185">Reference proteome</keyword>
<evidence type="ECO:0000256" key="4">
    <source>
        <dbReference type="ARBA" id="ARBA00005227"/>
    </source>
</evidence>
<dbReference type="GO" id="GO:0005634">
    <property type="term" value="C:nucleus"/>
    <property type="evidence" value="ECO:0007669"/>
    <property type="project" value="UniProtKB-SubCell"/>
</dbReference>
<accession>A0A251U9P7</accession>
<evidence type="ECO:0000256" key="8">
    <source>
        <dbReference type="ARBA" id="ARBA00022989"/>
    </source>
</evidence>
<keyword evidence="13" id="KW-0539">Nucleus</keyword>